<reference evidence="8" key="2">
    <citation type="submission" date="2023-05" db="EMBL/GenBank/DDBJ databases">
        <authorList>
            <person name="Schelkunov M.I."/>
        </authorList>
    </citation>
    <scope>NUCLEOTIDE SEQUENCE</scope>
    <source>
        <strain evidence="8">Hsosn_3</strain>
        <tissue evidence="8">Leaf</tissue>
    </source>
</reference>
<dbReference type="PANTHER" id="PTHR31190:SF72">
    <property type="entry name" value="AP2 DOMAIN CONTAINING PROTEIN, EXPRESSED"/>
    <property type="match status" value="1"/>
</dbReference>
<comment type="caution">
    <text evidence="8">The sequence shown here is derived from an EMBL/GenBank/DDBJ whole genome shotgun (WGS) entry which is preliminary data.</text>
</comment>
<dbReference type="GO" id="GO:0003677">
    <property type="term" value="F:DNA binding"/>
    <property type="evidence" value="ECO:0007669"/>
    <property type="project" value="UniProtKB-KW"/>
</dbReference>
<evidence type="ECO:0000256" key="5">
    <source>
        <dbReference type="ARBA" id="ARBA00023163"/>
    </source>
</evidence>
<keyword evidence="5" id="KW-0804">Transcription</keyword>
<dbReference type="InterPro" id="IPR044808">
    <property type="entry name" value="ERF_plant"/>
</dbReference>
<sequence length="225" mass="26039">MNSQISYPTFPYSWDELLYHHSFLPSPIDYHQHNSPQTFSSLFGAFTDQEPSESSDTCWSRSTSNDEEMILKMKQEEELGSDEIIKNEEKRYIGVRRRPWGKFAAEIRDSTRNGRRVWLGTFDSDEEAALVYDQAAFLMRGSLAHLNFSVKRVEDSLRQVKYRCKVGCSPAEALKESHKLRCHTMKSKNKKITRSSIVNKQNNNMLVFQDLGADLLEELLIKSDC</sequence>
<dbReference type="InterPro" id="IPR036955">
    <property type="entry name" value="AP2/ERF_dom_sf"/>
</dbReference>
<evidence type="ECO:0000313" key="9">
    <source>
        <dbReference type="Proteomes" id="UP001237642"/>
    </source>
</evidence>
<dbReference type="AlphaFoldDB" id="A0AAD8H901"/>
<dbReference type="SMART" id="SM00380">
    <property type="entry name" value="AP2"/>
    <property type="match status" value="1"/>
</dbReference>
<dbReference type="Proteomes" id="UP001237642">
    <property type="component" value="Unassembled WGS sequence"/>
</dbReference>
<dbReference type="GO" id="GO:0005634">
    <property type="term" value="C:nucleus"/>
    <property type="evidence" value="ECO:0007669"/>
    <property type="project" value="UniProtKB-SubCell"/>
</dbReference>
<dbReference type="GO" id="GO:0006952">
    <property type="term" value="P:defense response"/>
    <property type="evidence" value="ECO:0007669"/>
    <property type="project" value="UniProtKB-KW"/>
</dbReference>
<gene>
    <name evidence="8" type="ORF">POM88_046317</name>
</gene>
<dbReference type="GO" id="GO:0003700">
    <property type="term" value="F:DNA-binding transcription factor activity"/>
    <property type="evidence" value="ECO:0007669"/>
    <property type="project" value="InterPro"/>
</dbReference>
<keyword evidence="3" id="KW-0805">Transcription regulation</keyword>
<dbReference type="PROSITE" id="PS51032">
    <property type="entry name" value="AP2_ERF"/>
    <property type="match status" value="1"/>
</dbReference>
<dbReference type="PRINTS" id="PR00367">
    <property type="entry name" value="ETHRSPELEMNT"/>
</dbReference>
<evidence type="ECO:0000256" key="3">
    <source>
        <dbReference type="ARBA" id="ARBA00023015"/>
    </source>
</evidence>
<comment type="subcellular location">
    <subcellularLocation>
        <location evidence="1">Nucleus</location>
    </subcellularLocation>
</comment>
<dbReference type="GO" id="GO:0009873">
    <property type="term" value="P:ethylene-activated signaling pathway"/>
    <property type="evidence" value="ECO:0007669"/>
    <property type="project" value="InterPro"/>
</dbReference>
<evidence type="ECO:0000256" key="6">
    <source>
        <dbReference type="ARBA" id="ARBA00023242"/>
    </source>
</evidence>
<evidence type="ECO:0000256" key="2">
    <source>
        <dbReference type="ARBA" id="ARBA00022821"/>
    </source>
</evidence>
<organism evidence="8 9">
    <name type="scientific">Heracleum sosnowskyi</name>
    <dbReference type="NCBI Taxonomy" id="360622"/>
    <lineage>
        <taxon>Eukaryota</taxon>
        <taxon>Viridiplantae</taxon>
        <taxon>Streptophyta</taxon>
        <taxon>Embryophyta</taxon>
        <taxon>Tracheophyta</taxon>
        <taxon>Spermatophyta</taxon>
        <taxon>Magnoliopsida</taxon>
        <taxon>eudicotyledons</taxon>
        <taxon>Gunneridae</taxon>
        <taxon>Pentapetalae</taxon>
        <taxon>asterids</taxon>
        <taxon>campanulids</taxon>
        <taxon>Apiales</taxon>
        <taxon>Apiaceae</taxon>
        <taxon>Apioideae</taxon>
        <taxon>apioid superclade</taxon>
        <taxon>Tordylieae</taxon>
        <taxon>Tordyliinae</taxon>
        <taxon>Heracleum</taxon>
    </lineage>
</organism>
<keyword evidence="4" id="KW-0238">DNA-binding</keyword>
<dbReference type="FunFam" id="3.30.730.10:FF:000001">
    <property type="entry name" value="Ethylene-responsive transcription factor 2"/>
    <property type="match status" value="1"/>
</dbReference>
<keyword evidence="9" id="KW-1185">Reference proteome</keyword>
<keyword evidence="2" id="KW-0611">Plant defense</keyword>
<dbReference type="InterPro" id="IPR016177">
    <property type="entry name" value="DNA-bd_dom_sf"/>
</dbReference>
<evidence type="ECO:0000259" key="7">
    <source>
        <dbReference type="PROSITE" id="PS51032"/>
    </source>
</evidence>
<dbReference type="EMBL" id="JAUIZM010000010">
    <property type="protein sequence ID" value="KAK1361843.1"/>
    <property type="molecule type" value="Genomic_DNA"/>
</dbReference>
<dbReference type="PANTHER" id="PTHR31190">
    <property type="entry name" value="DNA-BINDING DOMAIN"/>
    <property type="match status" value="1"/>
</dbReference>
<feature type="domain" description="AP2/ERF" evidence="7">
    <location>
        <begin position="91"/>
        <end position="149"/>
    </location>
</feature>
<name>A0AAD8H901_9APIA</name>
<dbReference type="SUPFAM" id="SSF54171">
    <property type="entry name" value="DNA-binding domain"/>
    <property type="match status" value="1"/>
</dbReference>
<protein>
    <submittedName>
        <fullName evidence="8">Ethylene-responsive transcription factor 1B</fullName>
    </submittedName>
</protein>
<evidence type="ECO:0000256" key="1">
    <source>
        <dbReference type="ARBA" id="ARBA00004123"/>
    </source>
</evidence>
<dbReference type="Gene3D" id="3.30.730.10">
    <property type="entry name" value="AP2/ERF domain"/>
    <property type="match status" value="1"/>
</dbReference>
<dbReference type="Pfam" id="PF00847">
    <property type="entry name" value="AP2"/>
    <property type="match status" value="1"/>
</dbReference>
<accession>A0AAD8H901</accession>
<keyword evidence="6" id="KW-0539">Nucleus</keyword>
<evidence type="ECO:0000313" key="8">
    <source>
        <dbReference type="EMBL" id="KAK1361843.1"/>
    </source>
</evidence>
<proteinExistence type="predicted"/>
<dbReference type="CDD" id="cd00018">
    <property type="entry name" value="AP2"/>
    <property type="match status" value="1"/>
</dbReference>
<evidence type="ECO:0000256" key="4">
    <source>
        <dbReference type="ARBA" id="ARBA00023125"/>
    </source>
</evidence>
<reference evidence="8" key="1">
    <citation type="submission" date="2023-02" db="EMBL/GenBank/DDBJ databases">
        <title>Genome of toxic invasive species Heracleum sosnowskyi carries increased number of genes despite the absence of recent whole-genome duplications.</title>
        <authorList>
            <person name="Schelkunov M."/>
            <person name="Shtratnikova V."/>
            <person name="Makarenko M."/>
            <person name="Klepikova A."/>
            <person name="Omelchenko D."/>
            <person name="Novikova G."/>
            <person name="Obukhova E."/>
            <person name="Bogdanov V."/>
            <person name="Penin A."/>
            <person name="Logacheva M."/>
        </authorList>
    </citation>
    <scope>NUCLEOTIDE SEQUENCE</scope>
    <source>
        <strain evidence="8">Hsosn_3</strain>
        <tissue evidence="8">Leaf</tissue>
    </source>
</reference>
<dbReference type="InterPro" id="IPR001471">
    <property type="entry name" value="AP2/ERF_dom"/>
</dbReference>